<gene>
    <name evidence="7" type="ORF">SD70_20990</name>
</gene>
<dbReference type="InterPro" id="IPR004567">
    <property type="entry name" value="Type_II_PanK"/>
</dbReference>
<name>A0ABR5AE09_9BACL</name>
<dbReference type="RefSeq" id="WP_041049455.1">
    <property type="nucleotide sequence ID" value="NZ_JXAK01000040.1"/>
</dbReference>
<dbReference type="PANTHER" id="PTHR12280">
    <property type="entry name" value="PANTOTHENATE KINASE"/>
    <property type="match status" value="1"/>
</dbReference>
<dbReference type="PANTHER" id="PTHR12280:SF20">
    <property type="entry name" value="4'-PHOSPHOPANTETHEINE PHOSPHATASE"/>
    <property type="match status" value="1"/>
</dbReference>
<evidence type="ECO:0008006" key="9">
    <source>
        <dbReference type="Google" id="ProtNLM"/>
    </source>
</evidence>
<organism evidence="7 8">
    <name type="scientific">Gordoniibacillus kamchatkensis</name>
    <dbReference type="NCBI Taxonomy" id="1590651"/>
    <lineage>
        <taxon>Bacteria</taxon>
        <taxon>Bacillati</taxon>
        <taxon>Bacillota</taxon>
        <taxon>Bacilli</taxon>
        <taxon>Bacillales</taxon>
        <taxon>Paenibacillaceae</taxon>
        <taxon>Gordoniibacillus</taxon>
    </lineage>
</organism>
<dbReference type="InterPro" id="IPR011602">
    <property type="entry name" value="Type_II_PanK_bac"/>
</dbReference>
<dbReference type="EMBL" id="JXAK01000040">
    <property type="protein sequence ID" value="KIL39279.1"/>
    <property type="molecule type" value="Genomic_DNA"/>
</dbReference>
<keyword evidence="5" id="KW-0067">ATP-binding</keyword>
<keyword evidence="4" id="KW-0418">Kinase</keyword>
<keyword evidence="1" id="KW-0963">Cytoplasm</keyword>
<evidence type="ECO:0000256" key="3">
    <source>
        <dbReference type="ARBA" id="ARBA00022741"/>
    </source>
</evidence>
<sequence>MNDTTLRIGIDAGGTLTKIAARRPDGQFRFLKFPSADAGRIVAWLAAEAPGAALAFTGGKAGNLQALASDRMPADAAHMRAAVTVPEFDATCAGARWLLGRDERNLDSFLLTNVGTGTSIHYVTPDGHERVGGTGVGGGTILGLAALLGGIGAGLRSGGGDSAVAEAGLAEKLDYAGLVALARKGDRARVDLKVSHIYAGVTPPIPGDLTASNFGHVANQTEPIGLADALASVIGLVGETVTTVSVHAARELGTADIVYIGSTFLGNTLLAEIVNRYTKLRGGRPYVLPDGEYSGAVGALLAL</sequence>
<evidence type="ECO:0000256" key="6">
    <source>
        <dbReference type="ARBA" id="ARBA00022993"/>
    </source>
</evidence>
<evidence type="ECO:0000256" key="2">
    <source>
        <dbReference type="ARBA" id="ARBA00022679"/>
    </source>
</evidence>
<accession>A0ABR5AE09</accession>
<protein>
    <recommendedName>
        <fullName evidence="9">Type II pantothenate kinase</fullName>
    </recommendedName>
</protein>
<comment type="caution">
    <text evidence="7">The sequence shown here is derived from an EMBL/GenBank/DDBJ whole genome shotgun (WGS) entry which is preliminary data.</text>
</comment>
<proteinExistence type="predicted"/>
<evidence type="ECO:0000256" key="1">
    <source>
        <dbReference type="ARBA" id="ARBA00022490"/>
    </source>
</evidence>
<dbReference type="NCBIfam" id="NF009842">
    <property type="entry name" value="PRK13317.1"/>
    <property type="match status" value="1"/>
</dbReference>
<keyword evidence="6" id="KW-0173">Coenzyme A biosynthesis</keyword>
<keyword evidence="3" id="KW-0547">Nucleotide-binding</keyword>
<evidence type="ECO:0000256" key="5">
    <source>
        <dbReference type="ARBA" id="ARBA00022840"/>
    </source>
</evidence>
<evidence type="ECO:0000313" key="7">
    <source>
        <dbReference type="EMBL" id="KIL39279.1"/>
    </source>
</evidence>
<dbReference type="InterPro" id="IPR043129">
    <property type="entry name" value="ATPase_NBD"/>
</dbReference>
<evidence type="ECO:0000313" key="8">
    <source>
        <dbReference type="Proteomes" id="UP000031967"/>
    </source>
</evidence>
<keyword evidence="8" id="KW-1185">Reference proteome</keyword>
<dbReference type="Gene3D" id="3.30.420.40">
    <property type="match status" value="1"/>
</dbReference>
<evidence type="ECO:0000256" key="4">
    <source>
        <dbReference type="ARBA" id="ARBA00022777"/>
    </source>
</evidence>
<dbReference type="SUPFAM" id="SSF53067">
    <property type="entry name" value="Actin-like ATPase domain"/>
    <property type="match status" value="2"/>
</dbReference>
<dbReference type="Pfam" id="PF03630">
    <property type="entry name" value="Fumble"/>
    <property type="match status" value="1"/>
</dbReference>
<dbReference type="Proteomes" id="UP000031967">
    <property type="component" value="Unassembled WGS sequence"/>
</dbReference>
<reference evidence="7 8" key="1">
    <citation type="submission" date="2014-12" db="EMBL/GenBank/DDBJ databases">
        <title>Draft genome sequence of Paenibacillus kamchatkensis strain B-2647.</title>
        <authorList>
            <person name="Karlyshev A.V."/>
            <person name="Kudryashova E.B."/>
        </authorList>
    </citation>
    <scope>NUCLEOTIDE SEQUENCE [LARGE SCALE GENOMIC DNA]</scope>
    <source>
        <strain evidence="7 8">VKM B-2647</strain>
    </source>
</reference>
<keyword evidence="2" id="KW-0808">Transferase</keyword>
<dbReference type="CDD" id="cd24085">
    <property type="entry name" value="ASKHA_NBD_PanK-II_bac"/>
    <property type="match status" value="1"/>
</dbReference>
<dbReference type="PIRSF" id="PIRSF036940">
    <property type="entry name" value="PanK_bac_aCoA"/>
    <property type="match status" value="1"/>
</dbReference>